<evidence type="ECO:0000256" key="11">
    <source>
        <dbReference type="ARBA" id="ARBA00023225"/>
    </source>
</evidence>
<keyword evidence="10" id="KW-0472">Membrane</keyword>
<evidence type="ECO:0000256" key="13">
    <source>
        <dbReference type="ARBA" id="ARBA00030866"/>
    </source>
</evidence>
<proteinExistence type="inferred from homology"/>
<dbReference type="RefSeq" id="WP_419151352.1">
    <property type="nucleotide sequence ID" value="NZ_JAUSTR010000001.1"/>
</dbReference>
<keyword evidence="7" id="KW-1005">Bacterial flagellum biogenesis</keyword>
<dbReference type="InterPro" id="IPR000897">
    <property type="entry name" value="SRP54_GTPase_dom"/>
</dbReference>
<evidence type="ECO:0000259" key="15">
    <source>
        <dbReference type="SMART" id="SM00962"/>
    </source>
</evidence>
<evidence type="ECO:0000256" key="9">
    <source>
        <dbReference type="ARBA" id="ARBA00023134"/>
    </source>
</evidence>
<name>A0ABT9VLA5_9BACI</name>
<feature type="domain" description="AAA+ ATPase" evidence="14">
    <location>
        <begin position="167"/>
        <end position="336"/>
    </location>
</feature>
<keyword evidence="4" id="KW-0813">Transport</keyword>
<sequence>MIIKKYKAPTMQEAMKQIRVELGQDAVILNSKIVYSGGFFGLFKKKNVEVIAGVDEAVQSNAQKERQPSTLKDEMLPLFKEIKEMKQSIQSLQIEGEKLYPKELMLVDLQLKEAGFHSAIRSELMSSLMETYFLSRKNMTEEEILEELKNEIFKKIKHIPFLGITFQKKYINVVGPTGVGKTTTLAKLAAEIKLKHKKSIAFITTDTYRIAAIEQLKTYANILNAPVEVCYNINDFVRAKTKLHSYDIVFIDTAGRNFMEKQYIDDLQDVIDFNEELETYLIFSLTAKYEDMKKIFERFSAIPIHQFIFTKYDETSSHGAMLNMVLESNIGVGYLTDGQNVPDDIHQIDQKSFINYLLR</sequence>
<evidence type="ECO:0000256" key="12">
    <source>
        <dbReference type="ARBA" id="ARBA00025337"/>
    </source>
</evidence>
<dbReference type="Pfam" id="PF00448">
    <property type="entry name" value="SRP54"/>
    <property type="match status" value="1"/>
</dbReference>
<keyword evidence="16" id="KW-0969">Cilium</keyword>
<comment type="similarity">
    <text evidence="2">Belongs to the GTP-binding SRP family.</text>
</comment>
<dbReference type="SMART" id="SM00382">
    <property type="entry name" value="AAA"/>
    <property type="match status" value="1"/>
</dbReference>
<dbReference type="PANTHER" id="PTHR43134">
    <property type="entry name" value="SIGNAL RECOGNITION PARTICLE RECEPTOR SUBUNIT ALPHA"/>
    <property type="match status" value="1"/>
</dbReference>
<evidence type="ECO:0000256" key="6">
    <source>
        <dbReference type="ARBA" id="ARBA00022741"/>
    </source>
</evidence>
<evidence type="ECO:0000313" key="16">
    <source>
        <dbReference type="EMBL" id="MDQ0161753.1"/>
    </source>
</evidence>
<evidence type="ECO:0000256" key="1">
    <source>
        <dbReference type="ARBA" id="ARBA00004413"/>
    </source>
</evidence>
<evidence type="ECO:0000256" key="2">
    <source>
        <dbReference type="ARBA" id="ARBA00008531"/>
    </source>
</evidence>
<reference evidence="16 17" key="1">
    <citation type="submission" date="2023-07" db="EMBL/GenBank/DDBJ databases">
        <title>Genomic Encyclopedia of Type Strains, Phase IV (KMG-IV): sequencing the most valuable type-strain genomes for metagenomic binning, comparative biology and taxonomic classification.</title>
        <authorList>
            <person name="Goeker M."/>
        </authorList>
    </citation>
    <scope>NUCLEOTIDE SEQUENCE [LARGE SCALE GENOMIC DNA]</scope>
    <source>
        <strain evidence="16 17">DSM 19092</strain>
    </source>
</reference>
<feature type="domain" description="SRP54-type proteins GTP-binding" evidence="15">
    <location>
        <begin position="168"/>
        <end position="359"/>
    </location>
</feature>
<dbReference type="EMBL" id="JAUSTR010000001">
    <property type="protein sequence ID" value="MDQ0161753.1"/>
    <property type="molecule type" value="Genomic_DNA"/>
</dbReference>
<keyword evidence="6" id="KW-0547">Nucleotide-binding</keyword>
<evidence type="ECO:0000256" key="3">
    <source>
        <dbReference type="ARBA" id="ARBA00014919"/>
    </source>
</evidence>
<dbReference type="Gene3D" id="1.20.120.1380">
    <property type="entry name" value="Flagellar FlhF biosynthesis protein, N domain"/>
    <property type="match status" value="1"/>
</dbReference>
<keyword evidence="5" id="KW-1003">Cell membrane</keyword>
<keyword evidence="16" id="KW-0282">Flagellum</keyword>
<evidence type="ECO:0000256" key="10">
    <source>
        <dbReference type="ARBA" id="ARBA00023136"/>
    </source>
</evidence>
<dbReference type="PANTHER" id="PTHR43134:SF3">
    <property type="entry name" value="FLAGELLAR BIOSYNTHESIS PROTEIN FLHF"/>
    <property type="match status" value="1"/>
</dbReference>
<keyword evidence="9" id="KW-0342">GTP-binding</keyword>
<accession>A0ABT9VLA5</accession>
<dbReference type="CDD" id="cd17873">
    <property type="entry name" value="FlhF"/>
    <property type="match status" value="1"/>
</dbReference>
<comment type="function">
    <text evidence="12">Necessary for flagellar biosynthesis. May be involved in translocation of the flagellum.</text>
</comment>
<dbReference type="SUPFAM" id="SSF52540">
    <property type="entry name" value="P-loop containing nucleoside triphosphate hydrolases"/>
    <property type="match status" value="1"/>
</dbReference>
<evidence type="ECO:0000313" key="17">
    <source>
        <dbReference type="Proteomes" id="UP001225646"/>
    </source>
</evidence>
<dbReference type="Gene3D" id="3.40.50.300">
    <property type="entry name" value="P-loop containing nucleotide triphosphate hydrolases"/>
    <property type="match status" value="1"/>
</dbReference>
<keyword evidence="8" id="KW-0653">Protein transport</keyword>
<comment type="caution">
    <text evidence="16">The sequence shown here is derived from an EMBL/GenBank/DDBJ whole genome shotgun (WGS) entry which is preliminary data.</text>
</comment>
<gene>
    <name evidence="16" type="ORF">J2S06_000823</name>
</gene>
<keyword evidence="16" id="KW-0966">Cell projection</keyword>
<evidence type="ECO:0000256" key="4">
    <source>
        <dbReference type="ARBA" id="ARBA00022448"/>
    </source>
</evidence>
<dbReference type="InterPro" id="IPR047040">
    <property type="entry name" value="FlhF__GTPase_dom"/>
</dbReference>
<evidence type="ECO:0000256" key="7">
    <source>
        <dbReference type="ARBA" id="ARBA00022795"/>
    </source>
</evidence>
<keyword evidence="17" id="KW-1185">Reference proteome</keyword>
<dbReference type="Proteomes" id="UP001225646">
    <property type="component" value="Unassembled WGS sequence"/>
</dbReference>
<evidence type="ECO:0000256" key="5">
    <source>
        <dbReference type="ARBA" id="ARBA00022475"/>
    </source>
</evidence>
<evidence type="ECO:0000259" key="14">
    <source>
        <dbReference type="SMART" id="SM00382"/>
    </source>
</evidence>
<comment type="subcellular location">
    <subcellularLocation>
        <location evidence="1">Cell membrane</location>
        <topology evidence="1">Peripheral membrane protein</topology>
        <orientation evidence="1">Cytoplasmic side</orientation>
    </subcellularLocation>
</comment>
<protein>
    <recommendedName>
        <fullName evidence="3">Flagellar biosynthesis protein FlhF</fullName>
    </recommendedName>
    <alternativeName>
        <fullName evidence="13">Flagella-associated GTP-binding protein</fullName>
    </alternativeName>
</protein>
<dbReference type="SMART" id="SM00962">
    <property type="entry name" value="SRP54"/>
    <property type="match status" value="1"/>
</dbReference>
<keyword evidence="11" id="KW-1006">Bacterial flagellum protein export</keyword>
<dbReference type="InterPro" id="IPR003593">
    <property type="entry name" value="AAA+_ATPase"/>
</dbReference>
<organism evidence="16 17">
    <name type="scientific">Aeribacillus alveayuensis</name>
    <dbReference type="NCBI Taxonomy" id="279215"/>
    <lineage>
        <taxon>Bacteria</taxon>
        <taxon>Bacillati</taxon>
        <taxon>Bacillota</taxon>
        <taxon>Bacilli</taxon>
        <taxon>Bacillales</taxon>
        <taxon>Bacillaceae</taxon>
        <taxon>Aeribacillus</taxon>
    </lineage>
</organism>
<evidence type="ECO:0000256" key="8">
    <source>
        <dbReference type="ARBA" id="ARBA00022927"/>
    </source>
</evidence>
<dbReference type="InterPro" id="IPR027417">
    <property type="entry name" value="P-loop_NTPase"/>
</dbReference>